<accession>A0ABR2HEZ5</accession>
<organism evidence="2 3">
    <name type="scientific">Tritrichomonas musculus</name>
    <dbReference type="NCBI Taxonomy" id="1915356"/>
    <lineage>
        <taxon>Eukaryota</taxon>
        <taxon>Metamonada</taxon>
        <taxon>Parabasalia</taxon>
        <taxon>Tritrichomonadida</taxon>
        <taxon>Tritrichomonadidae</taxon>
        <taxon>Tritrichomonas</taxon>
    </lineage>
</organism>
<dbReference type="Proteomes" id="UP001470230">
    <property type="component" value="Unassembled WGS sequence"/>
</dbReference>
<feature type="transmembrane region" description="Helical" evidence="1">
    <location>
        <begin position="740"/>
        <end position="760"/>
    </location>
</feature>
<proteinExistence type="predicted"/>
<keyword evidence="1" id="KW-0472">Membrane</keyword>
<keyword evidence="1" id="KW-0812">Transmembrane</keyword>
<feature type="transmembrane region" description="Helical" evidence="1">
    <location>
        <begin position="459"/>
        <end position="481"/>
    </location>
</feature>
<feature type="transmembrane region" description="Helical" evidence="1">
    <location>
        <begin position="185"/>
        <end position="204"/>
    </location>
</feature>
<protein>
    <submittedName>
        <fullName evidence="2">Uncharacterized protein</fullName>
    </submittedName>
</protein>
<evidence type="ECO:0000256" key="1">
    <source>
        <dbReference type="SAM" id="Phobius"/>
    </source>
</evidence>
<evidence type="ECO:0000313" key="2">
    <source>
        <dbReference type="EMBL" id="KAK8846011.1"/>
    </source>
</evidence>
<evidence type="ECO:0000313" key="3">
    <source>
        <dbReference type="Proteomes" id="UP001470230"/>
    </source>
</evidence>
<feature type="transmembrane region" description="Helical" evidence="1">
    <location>
        <begin position="148"/>
        <end position="173"/>
    </location>
</feature>
<name>A0ABR2HEZ5_9EUKA</name>
<gene>
    <name evidence="2" type="ORF">M9Y10_020957</name>
</gene>
<comment type="caution">
    <text evidence="2">The sequence shown here is derived from an EMBL/GenBank/DDBJ whole genome shotgun (WGS) entry which is preliminary data.</text>
</comment>
<dbReference type="EMBL" id="JAPFFF010000030">
    <property type="protein sequence ID" value="KAK8846011.1"/>
    <property type="molecule type" value="Genomic_DNA"/>
</dbReference>
<keyword evidence="1" id="KW-1133">Transmembrane helix</keyword>
<feature type="transmembrane region" description="Helical" evidence="1">
    <location>
        <begin position="416"/>
        <end position="439"/>
    </location>
</feature>
<reference evidence="2 3" key="1">
    <citation type="submission" date="2024-04" db="EMBL/GenBank/DDBJ databases">
        <title>Tritrichomonas musculus Genome.</title>
        <authorList>
            <person name="Alves-Ferreira E."/>
            <person name="Grigg M."/>
            <person name="Lorenzi H."/>
            <person name="Galac M."/>
        </authorList>
    </citation>
    <scope>NUCLEOTIDE SEQUENCE [LARGE SCALE GENOMIC DNA]</scope>
    <source>
        <strain evidence="2 3">EAF2021</strain>
    </source>
</reference>
<keyword evidence="3" id="KW-1185">Reference proteome</keyword>
<sequence length="806" mass="91532">MICIFVVFALSDNFPSIKLPKHGIFGWFTSLSHMKKPFNNKNILGFRINISVPDLCMIARDISDHLNLHDLNISGKIADAVYKDKQKRENKKRKANILSSCSSESEYQNVYQLCRLTGIDLNLENLGIPPEHVNIIIGNIAGYFPTGLFLFILAIASIIFYIIQLFLCCFYFRPSERTTPNILSIFLFYAGDILVFIAAILYFCSFTGINSLFQTLISLNTIVPRMTYSIASSFESLTTKGIPNSIAPLIKVSIDICNETKSYFDFTANSFLRPSIVLQKNFVSHNETDPGVFVIYNDKIRPEAAQFYQQAKKYPKLSNISQYFAQQDFSSYQKTIKELLNDELKLADEMKKLNSFFEYLNDTLQPYYRYVANLTYQKAKGSNETIGEKIAKLKEKSIESFQSLSKLNRKSKEKYAFYRSISAIFFIFGIVLLGAPIFLGIFFLKHTTCSICVASTVSIYPLVATIFIFVVAFFFTGIGFADVTLSDQLELAIDEFLTNVVGRTIPTREIVIPPINFTFETDSNYRGILNLSKIIFPDPMHNIEHFVKSNDEDGIAEALLIPSIVKMSNYGEEIGNFIINIGANFSLQRGIVSIINSIGSVLKLFDDFPDTIDGFFNWGIPMTNTANDLRSQIKEYDPSALTELEPYLERIDNYVNLMNSNYQIAKHEFSVELPDALDKIDQRLSDYIRTIMNDLGTTFKNLFDNVYPMLDSIQIGPIIGPYAIIRNFFCYYVASTSAYLSASGTLMMFGLVFVVTLMWIRRKGMLSSDRTYPQEIHCDEDNADDIEDIQDGKGKKANKVIYTSIK</sequence>